<sequence>MENILQGIVINKIDYQDNDEVITILTLNGPLSFIARGTRKIESKNRVALQLLNMVECEMFLARVKNKVSKLKKAVLIKQYNFLKADFDVTNILLKIANIIKHNSYDFVKNIFLIVDKFGWGNDYSLLAYLLFSSLECFGIKPYMKGCVECKAQTKLIEFNFYKGGFLCIDHADATMDIKYLETIFLLSQSIDMYEQKASLKYSRKIVKELVELIKESNYI</sequence>
<feature type="domain" description="DNA replication/recombination mediator RecO N-terminal" evidence="4">
    <location>
        <begin position="5"/>
        <end position="80"/>
    </location>
</feature>
<dbReference type="KEGG" id="mphe:HGG69_00035"/>
<evidence type="ECO:0000313" key="5">
    <source>
        <dbReference type="EMBL" id="QJG66725.1"/>
    </source>
</evidence>
<evidence type="ECO:0000256" key="2">
    <source>
        <dbReference type="ARBA" id="ARBA00023172"/>
    </source>
</evidence>
<dbReference type="RefSeq" id="WP_169604776.1">
    <property type="nucleotide sequence ID" value="NZ_CP051481.1"/>
</dbReference>
<dbReference type="SUPFAM" id="SSF57863">
    <property type="entry name" value="ArfGap/RecO-like zinc finger"/>
    <property type="match status" value="1"/>
</dbReference>
<organism evidence="5 6">
    <name type="scientific">Mycoplasma phocoenae</name>
    <dbReference type="NCBI Taxonomy" id="754517"/>
    <lineage>
        <taxon>Bacteria</taxon>
        <taxon>Bacillati</taxon>
        <taxon>Mycoplasmatota</taxon>
        <taxon>Mollicutes</taxon>
        <taxon>Mycoplasmataceae</taxon>
        <taxon>Mycoplasma</taxon>
    </lineage>
</organism>
<dbReference type="Gene3D" id="2.40.50.140">
    <property type="entry name" value="Nucleic acid-binding proteins"/>
    <property type="match status" value="1"/>
</dbReference>
<keyword evidence="3" id="KW-0234">DNA repair</keyword>
<evidence type="ECO:0000256" key="3">
    <source>
        <dbReference type="ARBA" id="ARBA00023204"/>
    </source>
</evidence>
<dbReference type="InterPro" id="IPR022572">
    <property type="entry name" value="DNA_rep/recomb_RecO_N"/>
</dbReference>
<dbReference type="GO" id="GO:0043590">
    <property type="term" value="C:bacterial nucleoid"/>
    <property type="evidence" value="ECO:0007669"/>
    <property type="project" value="TreeGrafter"/>
</dbReference>
<gene>
    <name evidence="5" type="primary">recO</name>
    <name evidence="5" type="ORF">HGG69_00035</name>
</gene>
<dbReference type="PANTHER" id="PTHR33991">
    <property type="entry name" value="DNA REPAIR PROTEIN RECO"/>
    <property type="match status" value="1"/>
</dbReference>
<keyword evidence="6" id="KW-1185">Reference proteome</keyword>
<dbReference type="NCBIfam" id="TIGR00613">
    <property type="entry name" value="reco"/>
    <property type="match status" value="1"/>
</dbReference>
<dbReference type="Proteomes" id="UP000501060">
    <property type="component" value="Chromosome"/>
</dbReference>
<name>A0A858U635_9MOLU</name>
<dbReference type="InterPro" id="IPR012340">
    <property type="entry name" value="NA-bd_OB-fold"/>
</dbReference>
<reference evidence="5 6" key="1">
    <citation type="submission" date="2020-04" db="EMBL/GenBank/DDBJ databases">
        <title>Novel Mycoplasma species detected in Phocoena phocoena (harbor porpoise) from the USA.</title>
        <authorList>
            <person name="Volokhov D.V."/>
        </authorList>
    </citation>
    <scope>NUCLEOTIDE SEQUENCE [LARGE SCALE GENOMIC DNA]</scope>
    <source>
        <strain evidence="5 6">Phocoena C-264-GEN</strain>
    </source>
</reference>
<evidence type="ECO:0000256" key="1">
    <source>
        <dbReference type="ARBA" id="ARBA00022763"/>
    </source>
</evidence>
<dbReference type="EMBL" id="CP051481">
    <property type="protein sequence ID" value="QJG66725.1"/>
    <property type="molecule type" value="Genomic_DNA"/>
</dbReference>
<keyword evidence="2" id="KW-0233">DNA recombination</keyword>
<dbReference type="PANTHER" id="PTHR33991:SF1">
    <property type="entry name" value="DNA REPAIR PROTEIN RECO"/>
    <property type="match status" value="1"/>
</dbReference>
<dbReference type="GO" id="GO:0006310">
    <property type="term" value="P:DNA recombination"/>
    <property type="evidence" value="ECO:0007669"/>
    <property type="project" value="UniProtKB-KW"/>
</dbReference>
<evidence type="ECO:0000313" key="6">
    <source>
        <dbReference type="Proteomes" id="UP000501060"/>
    </source>
</evidence>
<evidence type="ECO:0000259" key="4">
    <source>
        <dbReference type="Pfam" id="PF11967"/>
    </source>
</evidence>
<dbReference type="InterPro" id="IPR003717">
    <property type="entry name" value="RecO"/>
</dbReference>
<accession>A0A858U635</accession>
<dbReference type="Pfam" id="PF11967">
    <property type="entry name" value="RecO_N"/>
    <property type="match status" value="1"/>
</dbReference>
<dbReference type="SUPFAM" id="SSF50249">
    <property type="entry name" value="Nucleic acid-binding proteins"/>
    <property type="match status" value="1"/>
</dbReference>
<dbReference type="InterPro" id="IPR037278">
    <property type="entry name" value="ARFGAP/RecO"/>
</dbReference>
<protein>
    <submittedName>
        <fullName evidence="5">DNA repair protein RecO</fullName>
    </submittedName>
</protein>
<dbReference type="AlphaFoldDB" id="A0A858U635"/>
<keyword evidence="1" id="KW-0227">DNA damage</keyword>
<dbReference type="GO" id="GO:0006302">
    <property type="term" value="P:double-strand break repair"/>
    <property type="evidence" value="ECO:0007669"/>
    <property type="project" value="TreeGrafter"/>
</dbReference>
<proteinExistence type="predicted"/>